<evidence type="ECO:0000259" key="1">
    <source>
        <dbReference type="Pfam" id="PF05050"/>
    </source>
</evidence>
<name>A0A6B0SKF1_9EURY</name>
<dbReference type="InterPro" id="IPR052514">
    <property type="entry name" value="SAM-dependent_MTase"/>
</dbReference>
<organism evidence="2 3">
    <name type="scientific">Halobacterium bonnevillei</name>
    <dbReference type="NCBI Taxonomy" id="2692200"/>
    <lineage>
        <taxon>Archaea</taxon>
        <taxon>Methanobacteriati</taxon>
        <taxon>Methanobacteriota</taxon>
        <taxon>Stenosarchaea group</taxon>
        <taxon>Halobacteria</taxon>
        <taxon>Halobacteriales</taxon>
        <taxon>Halobacteriaceae</taxon>
        <taxon>Halobacterium</taxon>
    </lineage>
</organism>
<sequence>MSVPNMWQLHHGSRENRCRQAGAYTLNYEIDPGDVVVDVGAYLGQFSLYAAETASKVIAIDPYASINDCLQRNVANSPTITVYPVAAWNRDEPLSIQLSHYPSDTSLLEPDILPTGKEVEVPGRTISSICAEAGVDSIDVLKIEAEGVEPEVLEGAPDAKKIIVNCGPERRGEKPTETVVKMLEQRGYDVQVIQTDEAFAPNYGESPGLSDIEMVLAEYDQQSD</sequence>
<evidence type="ECO:0000313" key="3">
    <source>
        <dbReference type="Proteomes" id="UP000471521"/>
    </source>
</evidence>
<dbReference type="SUPFAM" id="SSF53335">
    <property type="entry name" value="S-adenosyl-L-methionine-dependent methyltransferases"/>
    <property type="match status" value="1"/>
</dbReference>
<dbReference type="Pfam" id="PF05050">
    <property type="entry name" value="Methyltransf_21"/>
    <property type="match status" value="1"/>
</dbReference>
<dbReference type="NCBIfam" id="TIGR01444">
    <property type="entry name" value="fkbM_fam"/>
    <property type="match status" value="1"/>
</dbReference>
<reference evidence="2 3" key="1">
    <citation type="submission" date="2019-12" db="EMBL/GenBank/DDBJ databases">
        <title>Isolation and characterization of three novel carbon monoxide-oxidizing members of Halobacteria from salione crusts and soils.</title>
        <authorList>
            <person name="Myers M.R."/>
            <person name="King G.M."/>
        </authorList>
    </citation>
    <scope>NUCLEOTIDE SEQUENCE [LARGE SCALE GENOMIC DNA]</scope>
    <source>
        <strain evidence="2 3">PCN9</strain>
    </source>
</reference>
<dbReference type="Gene3D" id="3.40.50.150">
    <property type="entry name" value="Vaccinia Virus protein VP39"/>
    <property type="match status" value="1"/>
</dbReference>
<proteinExistence type="predicted"/>
<dbReference type="InterPro" id="IPR006342">
    <property type="entry name" value="FkbM_mtfrase"/>
</dbReference>
<dbReference type="PANTHER" id="PTHR34203:SF15">
    <property type="entry name" value="SLL1173 PROTEIN"/>
    <property type="match status" value="1"/>
</dbReference>
<keyword evidence="2" id="KW-0808">Transferase</keyword>
<protein>
    <submittedName>
        <fullName evidence="2">FkbM family methyltransferase</fullName>
    </submittedName>
</protein>
<dbReference type="EMBL" id="WUUU01000033">
    <property type="protein sequence ID" value="MXR20221.1"/>
    <property type="molecule type" value="Genomic_DNA"/>
</dbReference>
<feature type="domain" description="Methyltransferase FkbM" evidence="1">
    <location>
        <begin position="38"/>
        <end position="168"/>
    </location>
</feature>
<comment type="caution">
    <text evidence="2">The sequence shown here is derived from an EMBL/GenBank/DDBJ whole genome shotgun (WGS) entry which is preliminary data.</text>
</comment>
<dbReference type="Proteomes" id="UP000471521">
    <property type="component" value="Unassembled WGS sequence"/>
</dbReference>
<evidence type="ECO:0000313" key="2">
    <source>
        <dbReference type="EMBL" id="MXR20221.1"/>
    </source>
</evidence>
<gene>
    <name evidence="2" type="ORF">GRX66_06250</name>
</gene>
<dbReference type="AlphaFoldDB" id="A0A6B0SKF1"/>
<accession>A0A6B0SKF1</accession>
<dbReference type="OrthoDB" id="275825at2157"/>
<keyword evidence="3" id="KW-1185">Reference proteome</keyword>
<dbReference type="InterPro" id="IPR029063">
    <property type="entry name" value="SAM-dependent_MTases_sf"/>
</dbReference>
<dbReference type="GO" id="GO:0008168">
    <property type="term" value="F:methyltransferase activity"/>
    <property type="evidence" value="ECO:0007669"/>
    <property type="project" value="UniProtKB-KW"/>
</dbReference>
<dbReference type="PANTHER" id="PTHR34203">
    <property type="entry name" value="METHYLTRANSFERASE, FKBM FAMILY PROTEIN"/>
    <property type="match status" value="1"/>
</dbReference>
<keyword evidence="2" id="KW-0489">Methyltransferase</keyword>
<dbReference type="GO" id="GO:0032259">
    <property type="term" value="P:methylation"/>
    <property type="evidence" value="ECO:0007669"/>
    <property type="project" value="UniProtKB-KW"/>
</dbReference>